<evidence type="ECO:0000313" key="1">
    <source>
        <dbReference type="EMBL" id="OIQ84189.1"/>
    </source>
</evidence>
<organism evidence="1">
    <name type="scientific">mine drainage metagenome</name>
    <dbReference type="NCBI Taxonomy" id="410659"/>
    <lineage>
        <taxon>unclassified sequences</taxon>
        <taxon>metagenomes</taxon>
        <taxon>ecological metagenomes</taxon>
    </lineage>
</organism>
<proteinExistence type="predicted"/>
<comment type="caution">
    <text evidence="1">The sequence shown here is derived from an EMBL/GenBank/DDBJ whole genome shotgun (WGS) entry which is preliminary data.</text>
</comment>
<reference evidence="1" key="1">
    <citation type="submission" date="2016-10" db="EMBL/GenBank/DDBJ databases">
        <title>Sequence of Gallionella enrichment culture.</title>
        <authorList>
            <person name="Poehlein A."/>
            <person name="Muehling M."/>
            <person name="Daniel R."/>
        </authorList>
    </citation>
    <scope>NUCLEOTIDE SEQUENCE</scope>
</reference>
<gene>
    <name evidence="1" type="ORF">GALL_339920</name>
</gene>
<sequence length="80" mass="8680">MVRPIGTSATALRRPVRGSVCTRPAKEVLLWLMTQAPPSVKSVVWGRAGMDGSNRDTPPGRSCAAVCEEADRLLNMRRTS</sequence>
<accession>A0A1J5R7Q7</accession>
<dbReference type="AlphaFoldDB" id="A0A1J5R7Q7"/>
<dbReference type="EMBL" id="MLJW01000638">
    <property type="protein sequence ID" value="OIQ84189.1"/>
    <property type="molecule type" value="Genomic_DNA"/>
</dbReference>
<protein>
    <submittedName>
        <fullName evidence="1">Uncharacterized protein</fullName>
    </submittedName>
</protein>
<name>A0A1J5R7Q7_9ZZZZ</name>